<protein>
    <recommendedName>
        <fullName evidence="3">Transposase</fullName>
    </recommendedName>
</protein>
<name>A0ABS7VFR4_9GAMM</name>
<evidence type="ECO:0008006" key="3">
    <source>
        <dbReference type="Google" id="ProtNLM"/>
    </source>
</evidence>
<proteinExistence type="predicted"/>
<dbReference type="Proteomes" id="UP000774958">
    <property type="component" value="Unassembled WGS sequence"/>
</dbReference>
<sequence length="89" mass="10422">MSRTHARIGSLTHITRFIEGNWLTRFYALWILRRASGWSLWLGCPRSNVVRLTPLWQRRPSAQDERAIVIPMEDWVARHPDAARRGSGR</sequence>
<reference evidence="1 2" key="1">
    <citation type="submission" date="2021-09" db="EMBL/GenBank/DDBJ databases">
        <title>Aeromonas schubertii isolated from Asian sea bass.</title>
        <authorList>
            <person name="Pinpimai K."/>
        </authorList>
    </citation>
    <scope>NUCLEOTIDE SEQUENCE [LARGE SCALE GENOMIC DNA]</scope>
    <source>
        <strain evidence="1 2">CHULA2021a</strain>
    </source>
</reference>
<evidence type="ECO:0000313" key="1">
    <source>
        <dbReference type="EMBL" id="MBZ6068232.1"/>
    </source>
</evidence>
<dbReference type="EMBL" id="JAIRBT010000037">
    <property type="protein sequence ID" value="MBZ6068232.1"/>
    <property type="molecule type" value="Genomic_DNA"/>
</dbReference>
<accession>A0ABS7VFR4</accession>
<organism evidence="1 2">
    <name type="scientific">Aeromonas schubertii</name>
    <dbReference type="NCBI Taxonomy" id="652"/>
    <lineage>
        <taxon>Bacteria</taxon>
        <taxon>Pseudomonadati</taxon>
        <taxon>Pseudomonadota</taxon>
        <taxon>Gammaproteobacteria</taxon>
        <taxon>Aeromonadales</taxon>
        <taxon>Aeromonadaceae</taxon>
        <taxon>Aeromonas</taxon>
    </lineage>
</organism>
<keyword evidence="2" id="KW-1185">Reference proteome</keyword>
<evidence type="ECO:0000313" key="2">
    <source>
        <dbReference type="Proteomes" id="UP000774958"/>
    </source>
</evidence>
<dbReference type="RefSeq" id="WP_144431433.1">
    <property type="nucleotide sequence ID" value="NZ_CP013067.1"/>
</dbReference>
<gene>
    <name evidence="1" type="ORF">LA374_18790</name>
</gene>
<comment type="caution">
    <text evidence="1">The sequence shown here is derived from an EMBL/GenBank/DDBJ whole genome shotgun (WGS) entry which is preliminary data.</text>
</comment>